<dbReference type="STRING" id="6832.A0A553NX23"/>
<keyword evidence="4" id="KW-1185">Reference proteome</keyword>
<comment type="caution">
    <text evidence="3">The sequence shown here is derived from an EMBL/GenBank/DDBJ whole genome shotgun (WGS) entry which is preliminary data.</text>
</comment>
<dbReference type="EC" id="2.7.7.49" evidence="1"/>
<dbReference type="AlphaFoldDB" id="A0A553NX23"/>
<sequence>PDLIIEDLRKAAANDHVYRSLPKATASGFSDPLEDEVKSFKKARNSLSIDKGLAMYGSRIVIPQARRREVVKIFHDAHQGYDRSLQRARQAVFWPGLTSDLTNSCKLCKQCQKYQAKQQKETISRDPMPSRIFEEVGADFFKYENRHFLAVVNRLSGWPQLMTKLKERINFQYNTTARDLPPLIVGSRVRIQNQSSKLWDRIRYIVSIDKSRDHRVKLGSGRILWRNRRFVQRVPELKQEDIIEHLPHKTKRPPHKEEPVHEFVPNQSTFYRLGDDVVAYERFC</sequence>
<dbReference type="Proteomes" id="UP000318571">
    <property type="component" value="Chromosome 9"/>
</dbReference>
<name>A0A553NX23_TIGCA</name>
<dbReference type="InterPro" id="IPR050951">
    <property type="entry name" value="Retrovirus_Pol_polyprotein"/>
</dbReference>
<evidence type="ECO:0000256" key="1">
    <source>
        <dbReference type="ARBA" id="ARBA00012493"/>
    </source>
</evidence>
<evidence type="ECO:0000259" key="2">
    <source>
        <dbReference type="Pfam" id="PF17921"/>
    </source>
</evidence>
<feature type="non-terminal residue" evidence="3">
    <location>
        <position position="284"/>
    </location>
</feature>
<feature type="domain" description="Integrase zinc-binding" evidence="2">
    <location>
        <begin position="62"/>
        <end position="116"/>
    </location>
</feature>
<dbReference type="PANTHER" id="PTHR37984">
    <property type="entry name" value="PROTEIN CBG26694"/>
    <property type="match status" value="1"/>
</dbReference>
<gene>
    <name evidence="3" type="ORF">TCAL_12944</name>
</gene>
<feature type="non-terminal residue" evidence="3">
    <location>
        <position position="1"/>
    </location>
</feature>
<organism evidence="3 4">
    <name type="scientific">Tigriopus californicus</name>
    <name type="common">Marine copepod</name>
    <dbReference type="NCBI Taxonomy" id="6832"/>
    <lineage>
        <taxon>Eukaryota</taxon>
        <taxon>Metazoa</taxon>
        <taxon>Ecdysozoa</taxon>
        <taxon>Arthropoda</taxon>
        <taxon>Crustacea</taxon>
        <taxon>Multicrustacea</taxon>
        <taxon>Hexanauplia</taxon>
        <taxon>Copepoda</taxon>
        <taxon>Harpacticoida</taxon>
        <taxon>Harpacticidae</taxon>
        <taxon>Tigriopus</taxon>
    </lineage>
</organism>
<accession>A0A553NX23</accession>
<evidence type="ECO:0000313" key="3">
    <source>
        <dbReference type="EMBL" id="TRY69982.1"/>
    </source>
</evidence>
<protein>
    <recommendedName>
        <fullName evidence="1">RNA-directed DNA polymerase</fullName>
        <ecNumber evidence="1">2.7.7.49</ecNumber>
    </recommendedName>
</protein>
<dbReference type="PANTHER" id="PTHR37984:SF5">
    <property type="entry name" value="PROTEIN NYNRIN-LIKE"/>
    <property type="match status" value="1"/>
</dbReference>
<dbReference type="EMBL" id="VCGU01000009">
    <property type="protein sequence ID" value="TRY69982.1"/>
    <property type="molecule type" value="Genomic_DNA"/>
</dbReference>
<evidence type="ECO:0000313" key="4">
    <source>
        <dbReference type="Proteomes" id="UP000318571"/>
    </source>
</evidence>
<dbReference type="Gene3D" id="1.10.340.70">
    <property type="match status" value="1"/>
</dbReference>
<reference evidence="3 4" key="1">
    <citation type="journal article" date="2018" name="Nat. Ecol. Evol.">
        <title>Genomic signatures of mitonuclear coevolution across populations of Tigriopus californicus.</title>
        <authorList>
            <person name="Barreto F.S."/>
            <person name="Watson E.T."/>
            <person name="Lima T.G."/>
            <person name="Willett C.S."/>
            <person name="Edmands S."/>
            <person name="Li W."/>
            <person name="Burton R.S."/>
        </authorList>
    </citation>
    <scope>NUCLEOTIDE SEQUENCE [LARGE SCALE GENOMIC DNA]</scope>
    <source>
        <strain evidence="3 4">San Diego</strain>
    </source>
</reference>
<dbReference type="InterPro" id="IPR041588">
    <property type="entry name" value="Integrase_H2C2"/>
</dbReference>
<proteinExistence type="predicted"/>
<dbReference type="Pfam" id="PF17921">
    <property type="entry name" value="Integrase_H2C2"/>
    <property type="match status" value="1"/>
</dbReference>
<dbReference type="GO" id="GO:0003964">
    <property type="term" value="F:RNA-directed DNA polymerase activity"/>
    <property type="evidence" value="ECO:0007669"/>
    <property type="project" value="UniProtKB-EC"/>
</dbReference>
<dbReference type="FunFam" id="1.10.340.70:FF:000003">
    <property type="entry name" value="Protein CBG25708"/>
    <property type="match status" value="1"/>
</dbReference>